<dbReference type="SUPFAM" id="SSF52980">
    <property type="entry name" value="Restriction endonuclease-like"/>
    <property type="match status" value="1"/>
</dbReference>
<dbReference type="AlphaFoldDB" id="A0A3D8PBX8"/>
<dbReference type="Gene3D" id="3.40.1350.10">
    <property type="match status" value="1"/>
</dbReference>
<keyword evidence="1" id="KW-0812">Transmembrane</keyword>
<proteinExistence type="predicted"/>
<evidence type="ECO:0000313" key="3">
    <source>
        <dbReference type="EMBL" id="RDW13583.1"/>
    </source>
</evidence>
<dbReference type="RefSeq" id="WP_115755391.1">
    <property type="nucleotide sequence ID" value="NZ_QFCQ01000029.1"/>
</dbReference>
<dbReference type="PANTHER" id="PTHR30015:SF6">
    <property type="entry name" value="SLL1429 PROTEIN"/>
    <property type="match status" value="1"/>
</dbReference>
<evidence type="ECO:0000256" key="1">
    <source>
        <dbReference type="SAM" id="Phobius"/>
    </source>
</evidence>
<protein>
    <recommendedName>
        <fullName evidence="2">Restriction endonuclease type IV Mrr domain-containing protein</fullName>
    </recommendedName>
</protein>
<feature type="domain" description="Restriction endonuclease type IV Mrr" evidence="2">
    <location>
        <begin position="191"/>
        <end position="284"/>
    </location>
</feature>
<evidence type="ECO:0000259" key="2">
    <source>
        <dbReference type="Pfam" id="PF04471"/>
    </source>
</evidence>
<dbReference type="EMBL" id="QFCQ01000029">
    <property type="protein sequence ID" value="RDW13583.1"/>
    <property type="molecule type" value="Genomic_DNA"/>
</dbReference>
<gene>
    <name evidence="3" type="ORF">DIE28_07210</name>
</gene>
<feature type="transmembrane region" description="Helical" evidence="1">
    <location>
        <begin position="36"/>
        <end position="60"/>
    </location>
</feature>
<sequence>MGKDSLYGLAVIAGVFVVFLVSSSLADHLVDGFVAQFALTFALFVGFFIVAAIGYLVVAFREGSREWKREEIFEDPIDQRQINLKIIEEAHRKQYGNAVTKATSIISDHIETLARRRDALIRKDHYGVIDNSKWNIEINHFIANVIQPQLSGDYFRRIEMRNPSVISETINRLIDEHERTRPHSDEVPPGISPLDFEGLCARVLSECGWDASTTQGSGDQGADVVAQKNGKRLVVQCKIYTGVVGNKSVQEVLGAKSYYNADLTAVVCTTQYTKSATQLAQVSGVAISMNFGIMPNP</sequence>
<accession>A0A3D8PBX8</accession>
<dbReference type="InterPro" id="IPR011856">
    <property type="entry name" value="tRNA_endonuc-like_dom_sf"/>
</dbReference>
<dbReference type="PANTHER" id="PTHR30015">
    <property type="entry name" value="MRR RESTRICTION SYSTEM PROTEIN"/>
    <property type="match status" value="1"/>
</dbReference>
<dbReference type="InterPro" id="IPR011335">
    <property type="entry name" value="Restrct_endonuc-II-like"/>
</dbReference>
<keyword evidence="1" id="KW-0472">Membrane</keyword>
<reference evidence="3 4" key="1">
    <citation type="submission" date="2018-05" db="EMBL/GenBank/DDBJ databases">
        <title>Whole genome sequencing of Paracoccus thiocyanatus SST.</title>
        <authorList>
            <person name="Ghosh W."/>
            <person name="Rameez M.J."/>
            <person name="Roy C."/>
        </authorList>
    </citation>
    <scope>NUCLEOTIDE SEQUENCE [LARGE SCALE GENOMIC DNA]</scope>
    <source>
        <strain evidence="3 4">SST</strain>
    </source>
</reference>
<dbReference type="Proteomes" id="UP000256679">
    <property type="component" value="Unassembled WGS sequence"/>
</dbReference>
<evidence type="ECO:0000313" key="4">
    <source>
        <dbReference type="Proteomes" id="UP000256679"/>
    </source>
</evidence>
<comment type="caution">
    <text evidence="3">The sequence shown here is derived from an EMBL/GenBank/DDBJ whole genome shotgun (WGS) entry which is preliminary data.</text>
</comment>
<dbReference type="Pfam" id="PF04471">
    <property type="entry name" value="Mrr_cat"/>
    <property type="match status" value="1"/>
</dbReference>
<organism evidence="3 4">
    <name type="scientific">Paracoccus thiocyanatus</name>
    <dbReference type="NCBI Taxonomy" id="34006"/>
    <lineage>
        <taxon>Bacteria</taxon>
        <taxon>Pseudomonadati</taxon>
        <taxon>Pseudomonadota</taxon>
        <taxon>Alphaproteobacteria</taxon>
        <taxon>Rhodobacterales</taxon>
        <taxon>Paracoccaceae</taxon>
        <taxon>Paracoccus</taxon>
    </lineage>
</organism>
<name>A0A3D8PBX8_9RHOB</name>
<dbReference type="GO" id="GO:0009307">
    <property type="term" value="P:DNA restriction-modification system"/>
    <property type="evidence" value="ECO:0007669"/>
    <property type="project" value="InterPro"/>
</dbReference>
<dbReference type="GO" id="GO:0003677">
    <property type="term" value="F:DNA binding"/>
    <property type="evidence" value="ECO:0007669"/>
    <property type="project" value="InterPro"/>
</dbReference>
<keyword evidence="1" id="KW-1133">Transmembrane helix</keyword>
<dbReference type="InterPro" id="IPR052906">
    <property type="entry name" value="Type_IV_Methyl-Rstrct_Enzyme"/>
</dbReference>
<dbReference type="GO" id="GO:0015666">
    <property type="term" value="F:restriction endodeoxyribonuclease activity"/>
    <property type="evidence" value="ECO:0007669"/>
    <property type="project" value="TreeGrafter"/>
</dbReference>
<dbReference type="InterPro" id="IPR007560">
    <property type="entry name" value="Restrct_endonuc_IV_Mrr"/>
</dbReference>
<keyword evidence="4" id="KW-1185">Reference proteome</keyword>